<protein>
    <submittedName>
        <fullName evidence="1">Uncharacterized protein</fullName>
    </submittedName>
</protein>
<dbReference type="AlphaFoldDB" id="A0A7J6MER8"/>
<name>A0A7J6MER8_PERCH</name>
<organism evidence="1 2">
    <name type="scientific">Perkinsus chesapeaki</name>
    <name type="common">Clam parasite</name>
    <name type="synonym">Perkinsus andrewsi</name>
    <dbReference type="NCBI Taxonomy" id="330153"/>
    <lineage>
        <taxon>Eukaryota</taxon>
        <taxon>Sar</taxon>
        <taxon>Alveolata</taxon>
        <taxon>Perkinsozoa</taxon>
        <taxon>Perkinsea</taxon>
        <taxon>Perkinsida</taxon>
        <taxon>Perkinsidae</taxon>
        <taxon>Perkinsus</taxon>
    </lineage>
</organism>
<accession>A0A7J6MER8</accession>
<evidence type="ECO:0000313" key="1">
    <source>
        <dbReference type="EMBL" id="KAF4669660.1"/>
    </source>
</evidence>
<dbReference type="Proteomes" id="UP000591131">
    <property type="component" value="Unassembled WGS sequence"/>
</dbReference>
<evidence type="ECO:0000313" key="2">
    <source>
        <dbReference type="Proteomes" id="UP000591131"/>
    </source>
</evidence>
<gene>
    <name evidence="1" type="ORF">FOL47_002406</name>
</gene>
<sequence>MEGPYVEAMCYFKNDEPSPTVLSSVRCDVNKPFSNSTGYLALVRDADQKGFRIKETFDYWFVEMIFHLNLYCPGRDFKLLDFTYFKVTSEGNVLAVLEESRHLMIKKESIPGTYKSSSDIGDHVANLSNIGYAQL</sequence>
<reference evidence="1 2" key="1">
    <citation type="submission" date="2020-04" db="EMBL/GenBank/DDBJ databases">
        <title>Perkinsus chesapeaki whole genome sequence.</title>
        <authorList>
            <person name="Bogema D.R."/>
        </authorList>
    </citation>
    <scope>NUCLEOTIDE SEQUENCE [LARGE SCALE GENOMIC DNA]</scope>
    <source>
        <strain evidence="1">ATCC PRA-425</strain>
    </source>
</reference>
<proteinExistence type="predicted"/>
<comment type="caution">
    <text evidence="1">The sequence shown here is derived from an EMBL/GenBank/DDBJ whole genome shotgun (WGS) entry which is preliminary data.</text>
</comment>
<dbReference type="EMBL" id="JAAPAO010000166">
    <property type="protein sequence ID" value="KAF4669660.1"/>
    <property type="molecule type" value="Genomic_DNA"/>
</dbReference>
<keyword evidence="2" id="KW-1185">Reference proteome</keyword>